<name>A0A840PQS8_9ACTN</name>
<proteinExistence type="predicted"/>
<evidence type="ECO:0000256" key="2">
    <source>
        <dbReference type="ARBA" id="ARBA00023315"/>
    </source>
</evidence>
<evidence type="ECO:0000313" key="5">
    <source>
        <dbReference type="Proteomes" id="UP000578449"/>
    </source>
</evidence>
<dbReference type="InterPro" id="IPR050832">
    <property type="entry name" value="Bact_Acetyltransf"/>
</dbReference>
<keyword evidence="5" id="KW-1185">Reference proteome</keyword>
<dbReference type="InterPro" id="IPR000182">
    <property type="entry name" value="GNAT_dom"/>
</dbReference>
<dbReference type="Pfam" id="PF00583">
    <property type="entry name" value="Acetyltransf_1"/>
    <property type="match status" value="1"/>
</dbReference>
<dbReference type="GO" id="GO:0016747">
    <property type="term" value="F:acyltransferase activity, transferring groups other than amino-acyl groups"/>
    <property type="evidence" value="ECO:0007669"/>
    <property type="project" value="InterPro"/>
</dbReference>
<dbReference type="PANTHER" id="PTHR43877">
    <property type="entry name" value="AMINOALKYLPHOSPHONATE N-ACETYLTRANSFERASE-RELATED-RELATED"/>
    <property type="match status" value="1"/>
</dbReference>
<dbReference type="EMBL" id="JACHGN010000036">
    <property type="protein sequence ID" value="MBB5140130.1"/>
    <property type="molecule type" value="Genomic_DNA"/>
</dbReference>
<keyword evidence="1 4" id="KW-0808">Transferase</keyword>
<dbReference type="Proteomes" id="UP000578449">
    <property type="component" value="Unassembled WGS sequence"/>
</dbReference>
<evidence type="ECO:0000313" key="4">
    <source>
        <dbReference type="EMBL" id="MBB5140130.1"/>
    </source>
</evidence>
<feature type="domain" description="N-acetyltransferase" evidence="3">
    <location>
        <begin position="134"/>
        <end position="271"/>
    </location>
</feature>
<dbReference type="CDD" id="cd04301">
    <property type="entry name" value="NAT_SF"/>
    <property type="match status" value="1"/>
</dbReference>
<dbReference type="PANTHER" id="PTHR43877:SF2">
    <property type="entry name" value="AMINOALKYLPHOSPHONATE N-ACETYLTRANSFERASE-RELATED"/>
    <property type="match status" value="1"/>
</dbReference>
<gene>
    <name evidence="4" type="ORF">HNP84_009895</name>
</gene>
<sequence length="271" mass="29182">MKWTITDRLDAFPERAEDFLRRDPVLSTVPLTVLARARAGVWPEVLLAWLEDGEEIHGVAVQTTAYPLLLATPSPGSAAALAQALAGREIPGVNGPVAQAEEFAAAWPRPEHDRMAMRLYALGTLTPPSPRPAGTARPAELRDLDLCVAWYRAFLAEAEPSNTDPDPTDQVRARIVAGELVLWEDGGAPVSLACYSTPIVEMSRIGPVYTPPEARRKGYGAAATHAASETAQRAGATRLLLFTDLSNPTSNSIYQALGYRPVMDFAGVHFG</sequence>
<accession>A0A840PQS8</accession>
<organism evidence="4 5">
    <name type="scientific">Thermocatellispora tengchongensis</name>
    <dbReference type="NCBI Taxonomy" id="1073253"/>
    <lineage>
        <taxon>Bacteria</taxon>
        <taxon>Bacillati</taxon>
        <taxon>Actinomycetota</taxon>
        <taxon>Actinomycetes</taxon>
        <taxon>Streptosporangiales</taxon>
        <taxon>Streptosporangiaceae</taxon>
        <taxon>Thermocatellispora</taxon>
    </lineage>
</organism>
<evidence type="ECO:0000256" key="1">
    <source>
        <dbReference type="ARBA" id="ARBA00022679"/>
    </source>
</evidence>
<evidence type="ECO:0000259" key="3">
    <source>
        <dbReference type="PROSITE" id="PS51186"/>
    </source>
</evidence>
<dbReference type="Gene3D" id="3.40.630.30">
    <property type="match status" value="1"/>
</dbReference>
<protein>
    <submittedName>
        <fullName evidence="4">GNAT superfamily N-acetyltransferase</fullName>
    </submittedName>
</protein>
<keyword evidence="2" id="KW-0012">Acyltransferase</keyword>
<dbReference type="AlphaFoldDB" id="A0A840PQS8"/>
<dbReference type="SUPFAM" id="SSF55729">
    <property type="entry name" value="Acyl-CoA N-acyltransferases (Nat)"/>
    <property type="match status" value="1"/>
</dbReference>
<dbReference type="PROSITE" id="PS51186">
    <property type="entry name" value="GNAT"/>
    <property type="match status" value="1"/>
</dbReference>
<dbReference type="InterPro" id="IPR016181">
    <property type="entry name" value="Acyl_CoA_acyltransferase"/>
</dbReference>
<reference evidence="4 5" key="1">
    <citation type="submission" date="2020-08" db="EMBL/GenBank/DDBJ databases">
        <title>Genomic Encyclopedia of Type Strains, Phase IV (KMG-IV): sequencing the most valuable type-strain genomes for metagenomic binning, comparative biology and taxonomic classification.</title>
        <authorList>
            <person name="Goeker M."/>
        </authorList>
    </citation>
    <scope>NUCLEOTIDE SEQUENCE [LARGE SCALE GENOMIC DNA]</scope>
    <source>
        <strain evidence="4 5">DSM 45615</strain>
    </source>
</reference>
<dbReference type="RefSeq" id="WP_185056922.1">
    <property type="nucleotide sequence ID" value="NZ_BAABIX010000043.1"/>
</dbReference>
<comment type="caution">
    <text evidence="4">The sequence shown here is derived from an EMBL/GenBank/DDBJ whole genome shotgun (WGS) entry which is preliminary data.</text>
</comment>